<accession>A0AAN7HT89</accession>
<evidence type="ECO:0000256" key="5">
    <source>
        <dbReference type="ARBA" id="ARBA00022502"/>
    </source>
</evidence>
<dbReference type="InterPro" id="IPR039527">
    <property type="entry name" value="PIGG/GPI7"/>
</dbReference>
<dbReference type="Pfam" id="PF19316">
    <property type="entry name" value="PIGO_PIGG"/>
    <property type="match status" value="1"/>
</dbReference>
<keyword evidence="9 12" id="KW-1133">Transmembrane helix</keyword>
<proteinExistence type="inferred from homology"/>
<dbReference type="AlphaFoldDB" id="A0AAN7HT89"/>
<keyword evidence="7 12" id="KW-0812">Transmembrane</keyword>
<feature type="transmembrane region" description="Helical" evidence="12">
    <location>
        <begin position="800"/>
        <end position="821"/>
    </location>
</feature>
<dbReference type="Gene3D" id="3.40.720.10">
    <property type="entry name" value="Alkaline Phosphatase, subunit A"/>
    <property type="match status" value="1"/>
</dbReference>
<evidence type="ECO:0000256" key="12">
    <source>
        <dbReference type="RuleBase" id="RU367106"/>
    </source>
</evidence>
<sequence length="946" mass="106178">MLNIGRKTIYTCILALIQISGIALFCKGFFPYKIYLSGYAAEGDQFSLHKQTQEPEFDRLVFVLIDALRNDFLIGKDSGFQFVNSHIEQGTAYPFTAKATAPTVTLPRIKALTTGTIPSFLDAILNIAESDTTSSLENHDNWVYQFKQQNKTIHFFGDDTWMRLFPSIFDKTDGTTSFFVSDTTEVDLNVTRHIKTDLVEPDWDAVIFHYLGLDHIGHLGGPQSPLMKPKQMEMDQAIESIYTIVAEQDAKRMQEQSNAKGTLMVVCGDHGMNEKGNHGGSSVGETSAGLVFMSPRFESRPTKKQQQQPLSTLLAHRQHVLEFPVIDQIDIVPTLATLFSFPIPKNNLGKVILDLYASKQDFTSILNSVLLNASQLGQLLSKIAPEITGYLDAPSAHVNDATLVFGQSYARALSLHQEYLISKDAAAAKQAIELYYHFIEATQAQLSNTASDYNIQFMVAGVVLISCSTIGLICLSLLFKQQTHSVGIWSFSQYFSVLGLILYAASMFASSFVEEEHYTWYYLVQTLTLLSAISSFRIPVLTVDQMLYPISLCFAQMLLVRTAIAWNHNQLSDLILSYTGVQWHLMGLTLFTTVIFGINTLYKLSSQSSVIDVNSTSKIIQNLVRSAMLIIVVLVSLLVFVYKLKTATADTIDEVPVMYASLLSWELVQPLDQVALGKLIYNYGGAGLFVLGGLFYVTKRAHLLELVQDIDEQDEQHDNNDDQEALQTQALQQAHERSMILVDNKRTLILQMLLCLITPLLILLTRPENAFLFVLFHVQFELLTRSYAYLQDSCKHSVPTWLIGVLVACLSHASFFLTGHSNSIASVDLSNAYVGVEEYDTILIGLLTFCSNWSGSIWWSVAGWTFISSHENKWFSYMLTHAILFSVVMTTLSISVTVLREHLFIWTVFSPKYLYQIAWNVLFHWILQVCIGSIITQIVFCVQRAN</sequence>
<gene>
    <name evidence="14" type="ORF">ATC70_010581</name>
</gene>
<dbReference type="Proteomes" id="UP001304243">
    <property type="component" value="Unassembled WGS sequence"/>
</dbReference>
<evidence type="ECO:0000313" key="15">
    <source>
        <dbReference type="Proteomes" id="UP001304243"/>
    </source>
</evidence>
<evidence type="ECO:0000256" key="3">
    <source>
        <dbReference type="ARBA" id="ARBA00005315"/>
    </source>
</evidence>
<feature type="transmembrane region" description="Helical" evidence="12">
    <location>
        <begin position="874"/>
        <end position="897"/>
    </location>
</feature>
<feature type="transmembrane region" description="Helical" evidence="12">
    <location>
        <begin position="547"/>
        <end position="566"/>
    </location>
</feature>
<dbReference type="InterPro" id="IPR037674">
    <property type="entry name" value="PIG-G_N"/>
</dbReference>
<dbReference type="GO" id="GO:0051267">
    <property type="term" value="F:CP2 mannose-ethanolamine phosphotransferase activity"/>
    <property type="evidence" value="ECO:0007669"/>
    <property type="project" value="TreeGrafter"/>
</dbReference>
<keyword evidence="10 12" id="KW-0472">Membrane</keyword>
<keyword evidence="8 12" id="KW-0256">Endoplasmic reticulum</keyword>
<comment type="pathway">
    <text evidence="2 12">Glycolipid biosynthesis; glycosylphosphatidylinositol-anchor biosynthesis.</text>
</comment>
<feature type="transmembrane region" description="Helical" evidence="12">
    <location>
        <begin position="457"/>
        <end position="479"/>
    </location>
</feature>
<evidence type="ECO:0000259" key="13">
    <source>
        <dbReference type="Pfam" id="PF19316"/>
    </source>
</evidence>
<dbReference type="InterPro" id="IPR017850">
    <property type="entry name" value="Alkaline_phosphatase_core_sf"/>
</dbReference>
<comment type="caution">
    <text evidence="14">The sequence shown here is derived from an EMBL/GenBank/DDBJ whole genome shotgun (WGS) entry which is preliminary data.</text>
</comment>
<dbReference type="InterPro" id="IPR002591">
    <property type="entry name" value="Phosphodiest/P_Trfase"/>
</dbReference>
<dbReference type="InterPro" id="IPR045687">
    <property type="entry name" value="PIGG/GPI7_C"/>
</dbReference>
<feature type="domain" description="GPI ethanolamine phosphate transferase 2 C-terminal" evidence="13">
    <location>
        <begin position="450"/>
        <end position="937"/>
    </location>
</feature>
<dbReference type="EMBL" id="JASEJX010000014">
    <property type="protein sequence ID" value="KAK4515630.1"/>
    <property type="molecule type" value="Genomic_DNA"/>
</dbReference>
<dbReference type="GO" id="GO:0005789">
    <property type="term" value="C:endoplasmic reticulum membrane"/>
    <property type="evidence" value="ECO:0007669"/>
    <property type="project" value="UniProtKB-SubCell"/>
</dbReference>
<keyword evidence="15" id="KW-1185">Reference proteome</keyword>
<evidence type="ECO:0000256" key="9">
    <source>
        <dbReference type="ARBA" id="ARBA00022989"/>
    </source>
</evidence>
<reference evidence="14 15" key="1">
    <citation type="submission" date="2022-11" db="EMBL/GenBank/DDBJ databases">
        <title>Mucor velutinosus strain NIH1002 WGS.</title>
        <authorList>
            <person name="Subramanian P."/>
            <person name="Mullikin J.C."/>
            <person name="Segre J.A."/>
            <person name="Zelazny A.M."/>
        </authorList>
    </citation>
    <scope>NUCLEOTIDE SEQUENCE [LARGE SCALE GENOMIC DNA]</scope>
    <source>
        <strain evidence="14 15">NIH1002</strain>
    </source>
</reference>
<feature type="transmembrane region" description="Helical" evidence="12">
    <location>
        <begin position="841"/>
        <end position="867"/>
    </location>
</feature>
<evidence type="ECO:0000256" key="10">
    <source>
        <dbReference type="ARBA" id="ARBA00023136"/>
    </source>
</evidence>
<feature type="transmembrane region" description="Helical" evidence="12">
    <location>
        <begin position="491"/>
        <end position="513"/>
    </location>
</feature>
<name>A0AAN7HT89_9FUNG</name>
<dbReference type="PANTHER" id="PTHR23072">
    <property type="entry name" value="PHOSPHATIDYLINOSITOL GLYCAN-RELATED"/>
    <property type="match status" value="1"/>
</dbReference>
<comment type="function">
    <text evidence="12">Ethanolamine phosphate transferase involved in glycosylphosphatidylinositol-anchor biosynthesis. Transfers ethanolamine phosphate to the GPI second mannose.</text>
</comment>
<comment type="subcellular location">
    <subcellularLocation>
        <location evidence="1 12">Endoplasmic reticulum membrane</location>
        <topology evidence="1 12">Multi-pass membrane protein</topology>
    </subcellularLocation>
</comment>
<evidence type="ECO:0000256" key="1">
    <source>
        <dbReference type="ARBA" id="ARBA00004477"/>
    </source>
</evidence>
<keyword evidence="11" id="KW-0325">Glycoprotein</keyword>
<evidence type="ECO:0000256" key="6">
    <source>
        <dbReference type="ARBA" id="ARBA00022679"/>
    </source>
</evidence>
<dbReference type="Pfam" id="PF01663">
    <property type="entry name" value="Phosphodiest"/>
    <property type="match status" value="1"/>
</dbReference>
<feature type="transmembrane region" description="Helical" evidence="12">
    <location>
        <begin position="680"/>
        <end position="698"/>
    </location>
</feature>
<evidence type="ECO:0000256" key="7">
    <source>
        <dbReference type="ARBA" id="ARBA00022692"/>
    </source>
</evidence>
<comment type="similarity">
    <text evidence="3 12">Belongs to the PIGG/PIGN/PIGO family. PIGG subfamily.</text>
</comment>
<dbReference type="GeneID" id="89954267"/>
<feature type="transmembrane region" description="Helical" evidence="12">
    <location>
        <begin position="623"/>
        <end position="642"/>
    </location>
</feature>
<evidence type="ECO:0000256" key="11">
    <source>
        <dbReference type="ARBA" id="ARBA00023180"/>
    </source>
</evidence>
<evidence type="ECO:0000256" key="2">
    <source>
        <dbReference type="ARBA" id="ARBA00004687"/>
    </source>
</evidence>
<dbReference type="GO" id="GO:0006506">
    <property type="term" value="P:GPI anchor biosynthetic process"/>
    <property type="evidence" value="ECO:0007669"/>
    <property type="project" value="UniProtKB-KW"/>
</dbReference>
<protein>
    <recommendedName>
        <fullName evidence="4 12">GPI ethanolamine phosphate transferase 2</fullName>
    </recommendedName>
</protein>
<organism evidence="14 15">
    <name type="scientific">Mucor velutinosus</name>
    <dbReference type="NCBI Taxonomy" id="708070"/>
    <lineage>
        <taxon>Eukaryota</taxon>
        <taxon>Fungi</taxon>
        <taxon>Fungi incertae sedis</taxon>
        <taxon>Mucoromycota</taxon>
        <taxon>Mucoromycotina</taxon>
        <taxon>Mucoromycetes</taxon>
        <taxon>Mucorales</taxon>
        <taxon>Mucorineae</taxon>
        <taxon>Mucoraceae</taxon>
        <taxon>Mucor</taxon>
    </lineage>
</organism>
<dbReference type="RefSeq" id="XP_064682296.1">
    <property type="nucleotide sequence ID" value="XM_064829794.1"/>
</dbReference>
<dbReference type="SUPFAM" id="SSF53649">
    <property type="entry name" value="Alkaline phosphatase-like"/>
    <property type="match status" value="1"/>
</dbReference>
<feature type="transmembrane region" description="Helical" evidence="12">
    <location>
        <begin position="519"/>
        <end position="540"/>
    </location>
</feature>
<evidence type="ECO:0000313" key="14">
    <source>
        <dbReference type="EMBL" id="KAK4515630.1"/>
    </source>
</evidence>
<keyword evidence="6 12" id="KW-0808">Transferase</keyword>
<feature type="transmembrane region" description="Helical" evidence="12">
    <location>
        <begin position="917"/>
        <end position="942"/>
    </location>
</feature>
<evidence type="ECO:0000256" key="8">
    <source>
        <dbReference type="ARBA" id="ARBA00022824"/>
    </source>
</evidence>
<feature type="transmembrane region" description="Helical" evidence="12">
    <location>
        <begin position="747"/>
        <end position="764"/>
    </location>
</feature>
<dbReference type="PANTHER" id="PTHR23072:SF0">
    <property type="entry name" value="GPI ETHANOLAMINE PHOSPHATE TRANSFERASE 2"/>
    <property type="match status" value="1"/>
</dbReference>
<dbReference type="CDD" id="cd16024">
    <property type="entry name" value="GPI_EPT_2"/>
    <property type="match status" value="1"/>
</dbReference>
<keyword evidence="5 12" id="KW-0337">GPI-anchor biosynthesis</keyword>
<feature type="transmembrane region" description="Helical" evidence="12">
    <location>
        <begin position="581"/>
        <end position="602"/>
    </location>
</feature>
<feature type="transmembrane region" description="Helical" evidence="12">
    <location>
        <begin position="12"/>
        <end position="30"/>
    </location>
</feature>
<evidence type="ECO:0000256" key="4">
    <source>
        <dbReference type="ARBA" id="ARBA00020830"/>
    </source>
</evidence>